<evidence type="ECO:0000313" key="1">
    <source>
        <dbReference type="EMBL" id="CAL6072421.1"/>
    </source>
</evidence>
<name>A0ABP1KZG9_9EUKA</name>
<protein>
    <submittedName>
        <fullName evidence="1">Hypothetical_protein</fullName>
    </submittedName>
</protein>
<reference evidence="1 2" key="1">
    <citation type="submission" date="2024-07" db="EMBL/GenBank/DDBJ databases">
        <authorList>
            <person name="Akdeniz Z."/>
        </authorList>
    </citation>
    <scope>NUCLEOTIDE SEQUENCE [LARGE SCALE GENOMIC DNA]</scope>
</reference>
<proteinExistence type="predicted"/>
<organism evidence="1 2">
    <name type="scientific">Hexamita inflata</name>
    <dbReference type="NCBI Taxonomy" id="28002"/>
    <lineage>
        <taxon>Eukaryota</taxon>
        <taxon>Metamonada</taxon>
        <taxon>Diplomonadida</taxon>
        <taxon>Hexamitidae</taxon>
        <taxon>Hexamitinae</taxon>
        <taxon>Hexamita</taxon>
    </lineage>
</organism>
<dbReference type="EMBL" id="CAXDID020000295">
    <property type="protein sequence ID" value="CAL6072421.1"/>
    <property type="molecule type" value="Genomic_DNA"/>
</dbReference>
<accession>A0ABP1KZG9</accession>
<evidence type="ECO:0000313" key="2">
    <source>
        <dbReference type="Proteomes" id="UP001642409"/>
    </source>
</evidence>
<gene>
    <name evidence="1" type="ORF">HINF_LOCUS55616</name>
</gene>
<dbReference type="Proteomes" id="UP001642409">
    <property type="component" value="Unassembled WGS sequence"/>
</dbReference>
<comment type="caution">
    <text evidence="1">The sequence shown here is derived from an EMBL/GenBank/DDBJ whole genome shotgun (WGS) entry which is preliminary data.</text>
</comment>
<keyword evidence="2" id="KW-1185">Reference proteome</keyword>
<sequence>MCTDCVNMYYGTDSNFTTPMTRCETSCQLFSSLKYTKNYQCLDQCDSEKPVYTTGNICQFNCYSQITEKFLNSGSNKCVSSCAYSSYYGSSDGTLFCTSEVCGSSNFTGVESYHATYQRCESSCALFTNHTFTDGSFCLESCPAERKYFITNEQNQNQKVCVASCQLQSVKNLINVFNNECVSQCKNSYLSEDRTKCYTSCALDNNNVLSVQKTHCVSNCFASERSALAFTGGYCVSDCKSDNSDTDFNTEKTKCIVISTTCNNGIIKRVNIKNKNM</sequence>